<protein>
    <recommendedName>
        <fullName evidence="2">Aerotolerance regulator N-terminal domain-containing protein</fullName>
    </recommendedName>
</protein>
<dbReference type="NCBIfam" id="TIGR02226">
    <property type="entry name" value="two_anch"/>
    <property type="match status" value="1"/>
</dbReference>
<evidence type="ECO:0000313" key="3">
    <source>
        <dbReference type="EMBL" id="HHR48459.1"/>
    </source>
</evidence>
<dbReference type="PANTHER" id="PTHR37464:SF1">
    <property type="entry name" value="BLL2463 PROTEIN"/>
    <property type="match status" value="1"/>
</dbReference>
<dbReference type="InterPro" id="IPR029062">
    <property type="entry name" value="Class_I_gatase-like"/>
</dbReference>
<dbReference type="EMBL" id="DTHS01000017">
    <property type="protein sequence ID" value="HHR48459.1"/>
    <property type="molecule type" value="Genomic_DNA"/>
</dbReference>
<keyword evidence="1" id="KW-0472">Membrane</keyword>
<dbReference type="InterPro" id="IPR011933">
    <property type="entry name" value="Double_TM_dom"/>
</dbReference>
<evidence type="ECO:0000259" key="2">
    <source>
        <dbReference type="Pfam" id="PF07584"/>
    </source>
</evidence>
<evidence type="ECO:0000256" key="1">
    <source>
        <dbReference type="SAM" id="Phobius"/>
    </source>
</evidence>
<feature type="transmembrane region" description="Helical" evidence="1">
    <location>
        <begin position="56"/>
        <end position="78"/>
    </location>
</feature>
<dbReference type="PANTHER" id="PTHR37464">
    <property type="entry name" value="BLL2463 PROTEIN"/>
    <property type="match status" value="1"/>
</dbReference>
<name>A0A7V5XZJ7_UNCW3</name>
<keyword evidence="1" id="KW-0812">Transmembrane</keyword>
<accession>A0A7V5XZJ7</accession>
<dbReference type="SUPFAM" id="SSF52317">
    <property type="entry name" value="Class I glutamine amidotransferase-like"/>
    <property type="match status" value="1"/>
</dbReference>
<gene>
    <name evidence="3" type="ORF">ENV79_02285</name>
</gene>
<comment type="caution">
    <text evidence="3">The sequence shown here is derived from an EMBL/GenBank/DDBJ whole genome shotgun (WGS) entry which is preliminary data.</text>
</comment>
<feature type="transmembrane region" description="Helical" evidence="1">
    <location>
        <begin position="598"/>
        <end position="618"/>
    </location>
</feature>
<feature type="domain" description="Aerotolerance regulator N-terminal" evidence="2">
    <location>
        <begin position="1"/>
        <end position="76"/>
    </location>
</feature>
<proteinExistence type="predicted"/>
<reference evidence="3" key="1">
    <citation type="journal article" date="2020" name="mSystems">
        <title>Genome- and Community-Level Interaction Insights into Carbon Utilization and Element Cycling Functions of Hydrothermarchaeota in Hydrothermal Sediment.</title>
        <authorList>
            <person name="Zhou Z."/>
            <person name="Liu Y."/>
            <person name="Xu W."/>
            <person name="Pan J."/>
            <person name="Luo Z.H."/>
            <person name="Li M."/>
        </authorList>
    </citation>
    <scope>NUCLEOTIDE SEQUENCE [LARGE SCALE GENOMIC DNA]</scope>
    <source>
        <strain evidence="3">SpSt-791</strain>
    </source>
</reference>
<dbReference type="Pfam" id="PF07584">
    <property type="entry name" value="BatA"/>
    <property type="match status" value="1"/>
</dbReference>
<organism evidence="3">
    <name type="scientific">candidate division WOR-3 bacterium</name>
    <dbReference type="NCBI Taxonomy" id="2052148"/>
    <lineage>
        <taxon>Bacteria</taxon>
        <taxon>Bacteria division WOR-3</taxon>
    </lineage>
</organism>
<feature type="transmembrane region" description="Helical" evidence="1">
    <location>
        <begin position="7"/>
        <end position="27"/>
    </location>
</feature>
<keyword evidence="1" id="KW-1133">Transmembrane helix</keyword>
<sequence length="619" mass="73267">MKFLSPFFLYLLPLAIIPFIIHFLSFFRLKKIDFSSVFFLIDLKKEKFNFYRLRDIFLLILRTLFIAFLILSIGRPIFLSEKLSILKFLPLKAKPIILILDDSYSMEYDNNFEKAKMVLKTIIRHLNKNSEITLFLTSKRKIVEMKKPIVIPDSLIDNLKISHKKAYAQEILKDIKDFDGEVYLVTDLQENTYSFLKDFKSNFLINIIDLGKEKFENIGIVDFCWLAEREEKLDFQIELINYTSQEKEIPLNIQVGDFKIRNFLILPPGKKKFQFTIPKIAERISGKIYLEDENLKKDNFYYFVYQSKDRSSILFLYENETDIFYFKKFFSLIKDYQITYLPLKESKRISFFSYSLIFLINPSQIDQFLEWQLENYLKSGGKLILILGKDLKENKFQKIFETKGMWENKGFVTIEEIAEEHPIFLGFKKEIFKEPKFYKIVNLQGKNLRVLIRFNNQLPFLLEDTLNNLMIFTSNFTSDFTDMPIKAIFPPLIFRTIKYLGIKEKNNFLVGDTISLNINLPKVKVVTPFGEFLEETFLEKGTRILKFYRTEEPGIYQIGEKIVAVNVLGEEGNLKKLTLKEKENLKIIKEKPKLTSEITPLFLFLTFLAFFIEIVLLMF</sequence>
<dbReference type="InterPro" id="IPR024163">
    <property type="entry name" value="Aerotolerance_reg_N"/>
</dbReference>
<dbReference type="AlphaFoldDB" id="A0A7V5XZJ7"/>